<comment type="caution">
    <text evidence="1">The sequence shown here is derived from an EMBL/GenBank/DDBJ whole genome shotgun (WGS) entry which is preliminary data.</text>
</comment>
<organism evidence="1 2">
    <name type="scientific">Corynebacterium ammoniagenes DSM 20306</name>
    <dbReference type="NCBI Taxonomy" id="649754"/>
    <lineage>
        <taxon>Bacteria</taxon>
        <taxon>Bacillati</taxon>
        <taxon>Actinomycetota</taxon>
        <taxon>Actinomycetes</taxon>
        <taxon>Mycobacteriales</taxon>
        <taxon>Corynebacteriaceae</taxon>
        <taxon>Corynebacterium</taxon>
    </lineage>
</organism>
<evidence type="ECO:0000313" key="2">
    <source>
        <dbReference type="Proteomes" id="UP000006015"/>
    </source>
</evidence>
<evidence type="ECO:0000313" key="1">
    <source>
        <dbReference type="EMBL" id="EFG82409.1"/>
    </source>
</evidence>
<dbReference type="EMBL" id="ADNS01000002">
    <property type="protein sequence ID" value="EFG82409.1"/>
    <property type="molecule type" value="Genomic_DNA"/>
</dbReference>
<gene>
    <name evidence="1" type="ORF">HMPREF0281_00441</name>
</gene>
<proteinExistence type="predicted"/>
<sequence length="59" mass="6888">MAYYFNAHLVGGVQPRCLRHSFRRPKGLFFWEGAGRRAIKETEFRNIDTPLTCVGSNWE</sequence>
<accession>A0ABN0AHQ6</accession>
<protein>
    <submittedName>
        <fullName evidence="1">Uncharacterized protein</fullName>
    </submittedName>
</protein>
<reference evidence="1 2" key="1">
    <citation type="submission" date="2010-04" db="EMBL/GenBank/DDBJ databases">
        <authorList>
            <person name="Weinstock G."/>
            <person name="Sodergren E."/>
            <person name="Clifton S."/>
            <person name="Fulton L."/>
            <person name="Fulton B."/>
            <person name="Courtney L."/>
            <person name="Fronick C."/>
            <person name="Harrison M."/>
            <person name="Strong C."/>
            <person name="Farmer C."/>
            <person name="Delahaunty K."/>
            <person name="Markovic C."/>
            <person name="Hall O."/>
            <person name="Minx P."/>
            <person name="Tomlinson C."/>
            <person name="Mitreva M."/>
            <person name="Hou S."/>
            <person name="Wollam A."/>
            <person name="Pepin K.H."/>
            <person name="Johnson M."/>
            <person name="Bhonagiri V."/>
            <person name="Zhang X."/>
            <person name="Suruliraj S."/>
            <person name="Warren W."/>
            <person name="Chinwalla A."/>
            <person name="Mardis E.R."/>
            <person name="Wilson R.K."/>
        </authorList>
    </citation>
    <scope>NUCLEOTIDE SEQUENCE [LARGE SCALE GENOMIC DNA]</scope>
    <source>
        <strain evidence="1 2">DSM 20306</strain>
    </source>
</reference>
<dbReference type="Proteomes" id="UP000006015">
    <property type="component" value="Unassembled WGS sequence"/>
</dbReference>
<keyword evidence="2" id="KW-1185">Reference proteome</keyword>
<name>A0ABN0AHQ6_CORAM</name>